<evidence type="ECO:0000256" key="1">
    <source>
        <dbReference type="SAM" id="SignalP"/>
    </source>
</evidence>
<dbReference type="Gene3D" id="2.60.120.1160">
    <property type="match status" value="1"/>
</dbReference>
<gene>
    <name evidence="3" type="ORF">G7Y89_g10940</name>
</gene>
<dbReference type="EMBL" id="JAAMPI010001008">
    <property type="protein sequence ID" value="KAF4627216.1"/>
    <property type="molecule type" value="Genomic_DNA"/>
</dbReference>
<protein>
    <recommendedName>
        <fullName evidence="2">Glycoside hydrolase 131 catalytic N-terminal domain-containing protein</fullName>
    </recommendedName>
</protein>
<feature type="signal peptide" evidence="1">
    <location>
        <begin position="1"/>
        <end position="23"/>
    </location>
</feature>
<reference evidence="3 4" key="1">
    <citation type="submission" date="2020-03" db="EMBL/GenBank/DDBJ databases">
        <title>Draft Genome Sequence of Cudoniella acicularis.</title>
        <authorList>
            <person name="Buettner E."/>
            <person name="Kellner H."/>
        </authorList>
    </citation>
    <scope>NUCLEOTIDE SEQUENCE [LARGE SCALE GENOMIC DNA]</scope>
    <source>
        <strain evidence="3 4">DSM 108380</strain>
    </source>
</reference>
<organism evidence="3 4">
    <name type="scientific">Cudoniella acicularis</name>
    <dbReference type="NCBI Taxonomy" id="354080"/>
    <lineage>
        <taxon>Eukaryota</taxon>
        <taxon>Fungi</taxon>
        <taxon>Dikarya</taxon>
        <taxon>Ascomycota</taxon>
        <taxon>Pezizomycotina</taxon>
        <taxon>Leotiomycetes</taxon>
        <taxon>Helotiales</taxon>
        <taxon>Tricladiaceae</taxon>
        <taxon>Cudoniella</taxon>
    </lineage>
</organism>
<evidence type="ECO:0000259" key="2">
    <source>
        <dbReference type="Pfam" id="PF18271"/>
    </source>
</evidence>
<feature type="domain" description="Glycoside hydrolase 131 catalytic N-terminal" evidence="2">
    <location>
        <begin position="28"/>
        <end position="312"/>
    </location>
</feature>
<dbReference type="InterPro" id="IPR041524">
    <property type="entry name" value="GH131_N"/>
</dbReference>
<keyword evidence="4" id="KW-1185">Reference proteome</keyword>
<dbReference type="PANTHER" id="PTHR34612:SF2">
    <property type="entry name" value="GLYCOSIDE HYDROLASE 131 CATALYTIC N-TERMINAL DOMAIN-CONTAINING PROTEIN"/>
    <property type="match status" value="1"/>
</dbReference>
<dbReference type="AlphaFoldDB" id="A0A8H4REL1"/>
<evidence type="ECO:0000313" key="3">
    <source>
        <dbReference type="EMBL" id="KAF4627216.1"/>
    </source>
</evidence>
<sequence>MHFQLQTSISIIAALCATGQVLAQKWPIVFKGRMSKGSTPATFDSTASLFDSKNVKGANLTWAQIIQLPNTTISLFDTNITTISTLITLFDASIFAPSATNIQTGSRRAELLLSSNNGSDSSTLGQKIVRFLIMKDTKRPLNMSHEYQLFFLESEDFGTNQVVLKTGTISGITQNSTNNLVMVGNDNTQIGTPFSTPFTEGRHNFEVVMDFDRKFVLPFPLSFRAPFALSTPPNSKNSTTQILHATDTTTPLSTVTTPITNDISGQGQYHFGMLKKPTGENLTDVTEQWFQESGIDEGVVWGGVFVEDSAVGGGVGCEFGAVIVRWEG</sequence>
<proteinExistence type="predicted"/>
<feature type="chain" id="PRO_5034730371" description="Glycoside hydrolase 131 catalytic N-terminal domain-containing protein" evidence="1">
    <location>
        <begin position="24"/>
        <end position="328"/>
    </location>
</feature>
<comment type="caution">
    <text evidence="3">The sequence shown here is derived from an EMBL/GenBank/DDBJ whole genome shotgun (WGS) entry which is preliminary data.</text>
</comment>
<keyword evidence="1" id="KW-0732">Signal</keyword>
<dbReference type="Proteomes" id="UP000566819">
    <property type="component" value="Unassembled WGS sequence"/>
</dbReference>
<dbReference type="Pfam" id="PF18271">
    <property type="entry name" value="GH131_N"/>
    <property type="match status" value="1"/>
</dbReference>
<dbReference type="OrthoDB" id="5283326at2759"/>
<name>A0A8H4REL1_9HELO</name>
<dbReference type="PANTHER" id="PTHR34612">
    <property type="entry name" value="GH131_N DOMAIN-CONTAINING PROTEIN"/>
    <property type="match status" value="1"/>
</dbReference>
<evidence type="ECO:0000313" key="4">
    <source>
        <dbReference type="Proteomes" id="UP000566819"/>
    </source>
</evidence>
<accession>A0A8H4REL1</accession>